<dbReference type="EMBL" id="JAPWTK010000213">
    <property type="protein sequence ID" value="KAJ8945537.1"/>
    <property type="molecule type" value="Genomic_DNA"/>
</dbReference>
<comment type="caution">
    <text evidence="1">The sequence shown here is derived from an EMBL/GenBank/DDBJ whole genome shotgun (WGS) entry which is preliminary data.</text>
</comment>
<proteinExistence type="predicted"/>
<sequence length="169" mass="19748">MLLKRKKKPFMALGLTGIAKKQNRCLSSMAVGGMGIFASFIIETIPTASKRPTDTLNYRYENTVNKMTRLKSLGYHVVEMWECEFRKRPKENPDTQNPCREPFSVKIRSFKSTRLVLWGTHRHIYEYYKIKYGENINYIDVCSLYPWRPILLYQTQLSSDVSHEALDGI</sequence>
<evidence type="ECO:0000313" key="1">
    <source>
        <dbReference type="EMBL" id="KAJ8945537.1"/>
    </source>
</evidence>
<dbReference type="Proteomes" id="UP001162162">
    <property type="component" value="Unassembled WGS sequence"/>
</dbReference>
<protein>
    <submittedName>
        <fullName evidence="1">Uncharacterized protein</fullName>
    </submittedName>
</protein>
<keyword evidence="2" id="KW-1185">Reference proteome</keyword>
<accession>A0AAV8Y275</accession>
<reference evidence="1" key="1">
    <citation type="journal article" date="2023" name="Insect Mol. Biol.">
        <title>Genome sequencing provides insights into the evolution of gene families encoding plant cell wall-degrading enzymes in longhorned beetles.</title>
        <authorList>
            <person name="Shin N.R."/>
            <person name="Okamura Y."/>
            <person name="Kirsch R."/>
            <person name="Pauchet Y."/>
        </authorList>
    </citation>
    <scope>NUCLEOTIDE SEQUENCE</scope>
    <source>
        <strain evidence="1">AMC_N1</strain>
    </source>
</reference>
<name>A0AAV8Y275_9CUCU</name>
<organism evidence="1 2">
    <name type="scientific">Aromia moschata</name>
    <dbReference type="NCBI Taxonomy" id="1265417"/>
    <lineage>
        <taxon>Eukaryota</taxon>
        <taxon>Metazoa</taxon>
        <taxon>Ecdysozoa</taxon>
        <taxon>Arthropoda</taxon>
        <taxon>Hexapoda</taxon>
        <taxon>Insecta</taxon>
        <taxon>Pterygota</taxon>
        <taxon>Neoptera</taxon>
        <taxon>Endopterygota</taxon>
        <taxon>Coleoptera</taxon>
        <taxon>Polyphaga</taxon>
        <taxon>Cucujiformia</taxon>
        <taxon>Chrysomeloidea</taxon>
        <taxon>Cerambycidae</taxon>
        <taxon>Cerambycinae</taxon>
        <taxon>Callichromatini</taxon>
        <taxon>Aromia</taxon>
    </lineage>
</organism>
<dbReference type="AlphaFoldDB" id="A0AAV8Y275"/>
<evidence type="ECO:0000313" key="2">
    <source>
        <dbReference type="Proteomes" id="UP001162162"/>
    </source>
</evidence>
<gene>
    <name evidence="1" type="ORF">NQ318_020382</name>
</gene>